<dbReference type="PANTHER" id="PTHR36766:SF55">
    <property type="entry name" value="OS11G0492900 PROTEIN"/>
    <property type="match status" value="1"/>
</dbReference>
<evidence type="ECO:0000256" key="4">
    <source>
        <dbReference type="ARBA" id="ARBA00022741"/>
    </source>
</evidence>
<evidence type="ECO:0000256" key="1">
    <source>
        <dbReference type="ARBA" id="ARBA00008894"/>
    </source>
</evidence>
<dbReference type="Proteomes" id="UP000000763">
    <property type="component" value="Chromosome 1"/>
</dbReference>
<dbReference type="Pfam" id="PF23559">
    <property type="entry name" value="WHD_DRP"/>
    <property type="match status" value="1"/>
</dbReference>
<feature type="domain" description="R13L1/DRL21-like LRR repeat region" evidence="10">
    <location>
        <begin position="688"/>
        <end position="810"/>
    </location>
</feature>
<keyword evidence="4" id="KW-0547">Nucleotide-binding</keyword>
<dbReference type="Gene3D" id="1.10.10.10">
    <property type="entry name" value="Winged helix-like DNA-binding domain superfamily/Winged helix DNA-binding domain"/>
    <property type="match status" value="1"/>
</dbReference>
<dbReference type="PANTHER" id="PTHR36766">
    <property type="entry name" value="PLANT BROAD-SPECTRUM MILDEW RESISTANCE PROTEIN RPW8"/>
    <property type="match status" value="1"/>
</dbReference>
<dbReference type="Pfam" id="PF25019">
    <property type="entry name" value="LRR_R13L1-DRL21"/>
    <property type="match status" value="1"/>
</dbReference>
<dbReference type="Pfam" id="PF00931">
    <property type="entry name" value="NB-ARC"/>
    <property type="match status" value="1"/>
</dbReference>
<dbReference type="InterPro" id="IPR002182">
    <property type="entry name" value="NB-ARC"/>
</dbReference>
<dbReference type="Gene3D" id="3.40.50.300">
    <property type="entry name" value="P-loop containing nucleotide triphosphate hydrolases"/>
    <property type="match status" value="1"/>
</dbReference>
<dbReference type="SUPFAM" id="SSF52540">
    <property type="entry name" value="P-loop containing nucleoside triphosphate hydrolases"/>
    <property type="match status" value="1"/>
</dbReference>
<dbReference type="Pfam" id="PF18052">
    <property type="entry name" value="Rx_N"/>
    <property type="match status" value="1"/>
</dbReference>
<organism evidence="11">
    <name type="scientific">Oryza sativa subsp. japonica</name>
    <name type="common">Rice</name>
    <dbReference type="NCBI Taxonomy" id="39947"/>
    <lineage>
        <taxon>Eukaryota</taxon>
        <taxon>Viridiplantae</taxon>
        <taxon>Streptophyta</taxon>
        <taxon>Embryophyta</taxon>
        <taxon>Tracheophyta</taxon>
        <taxon>Spermatophyta</taxon>
        <taxon>Magnoliopsida</taxon>
        <taxon>Liliopsida</taxon>
        <taxon>Poales</taxon>
        <taxon>Poaceae</taxon>
        <taxon>BOP clade</taxon>
        <taxon>Oryzoideae</taxon>
        <taxon>Oryzeae</taxon>
        <taxon>Oryzinae</taxon>
        <taxon>Oryza</taxon>
        <taxon>Oryza sativa</taxon>
    </lineage>
</organism>
<dbReference type="Gene3D" id="1.20.5.4130">
    <property type="match status" value="1"/>
</dbReference>
<accession>Q5ZAJ3</accession>
<reference evidence="13" key="2">
    <citation type="journal article" date="2005" name="Nature">
        <title>The map-based sequence of the rice genome.</title>
        <authorList>
            <consortium name="International rice genome sequencing project (IRGSP)"/>
            <person name="Matsumoto T."/>
            <person name="Wu J."/>
            <person name="Kanamori H."/>
            <person name="Katayose Y."/>
            <person name="Fujisawa M."/>
            <person name="Namiki N."/>
            <person name="Mizuno H."/>
            <person name="Yamamoto K."/>
            <person name="Antonio B.A."/>
            <person name="Baba T."/>
            <person name="Sakata K."/>
            <person name="Nagamura Y."/>
            <person name="Aoki H."/>
            <person name="Arikawa K."/>
            <person name="Arita K."/>
            <person name="Bito T."/>
            <person name="Chiden Y."/>
            <person name="Fujitsuka N."/>
            <person name="Fukunaka R."/>
            <person name="Hamada M."/>
            <person name="Harada C."/>
            <person name="Hayashi A."/>
            <person name="Hijishita S."/>
            <person name="Honda M."/>
            <person name="Hosokawa S."/>
            <person name="Ichikawa Y."/>
            <person name="Idonuma A."/>
            <person name="Iijima M."/>
            <person name="Ikeda M."/>
            <person name="Ikeno M."/>
            <person name="Ito K."/>
            <person name="Ito S."/>
            <person name="Ito T."/>
            <person name="Ito Y."/>
            <person name="Ito Y."/>
            <person name="Iwabuchi A."/>
            <person name="Kamiya K."/>
            <person name="Karasawa W."/>
            <person name="Kurita K."/>
            <person name="Katagiri S."/>
            <person name="Kikuta A."/>
            <person name="Kobayashi H."/>
            <person name="Kobayashi N."/>
            <person name="Machita K."/>
            <person name="Maehara T."/>
            <person name="Masukawa M."/>
            <person name="Mizubayashi T."/>
            <person name="Mukai Y."/>
            <person name="Nagasaki H."/>
            <person name="Nagata Y."/>
            <person name="Naito S."/>
            <person name="Nakashima M."/>
            <person name="Nakama Y."/>
            <person name="Nakamichi Y."/>
            <person name="Nakamura M."/>
            <person name="Meguro A."/>
            <person name="Negishi M."/>
            <person name="Ohta I."/>
            <person name="Ohta T."/>
            <person name="Okamoto M."/>
            <person name="Ono N."/>
            <person name="Saji S."/>
            <person name="Sakaguchi M."/>
            <person name="Sakai K."/>
            <person name="Shibata M."/>
            <person name="Shimokawa T."/>
            <person name="Song J."/>
            <person name="Takazaki Y."/>
            <person name="Terasawa K."/>
            <person name="Tsugane M."/>
            <person name="Tsuji K."/>
            <person name="Ueda S."/>
            <person name="Waki K."/>
            <person name="Yamagata H."/>
            <person name="Yamamoto M."/>
            <person name="Yamamoto S."/>
            <person name="Yamane H."/>
            <person name="Yoshiki S."/>
            <person name="Yoshihara R."/>
            <person name="Yukawa K."/>
            <person name="Zhong H."/>
            <person name="Yano M."/>
            <person name="Yuan Q."/>
            <person name="Ouyang S."/>
            <person name="Liu J."/>
            <person name="Jones K.M."/>
            <person name="Gansberger K."/>
            <person name="Moffat K."/>
            <person name="Hill J."/>
            <person name="Bera J."/>
            <person name="Fadrosh D."/>
            <person name="Jin S."/>
            <person name="Johri S."/>
            <person name="Kim M."/>
            <person name="Overton L."/>
            <person name="Reardon M."/>
            <person name="Tsitrin T."/>
            <person name="Vuong H."/>
            <person name="Weaver B."/>
            <person name="Ciecko A."/>
            <person name="Tallon L."/>
            <person name="Jackson J."/>
            <person name="Pai G."/>
            <person name="Aken S.V."/>
            <person name="Utterback T."/>
            <person name="Reidmuller S."/>
            <person name="Feldblyum T."/>
            <person name="Hsiao J."/>
            <person name="Zismann V."/>
            <person name="Iobst S."/>
            <person name="de Vazeille A.R."/>
            <person name="Buell C.R."/>
            <person name="Ying K."/>
            <person name="Li Y."/>
            <person name="Lu T."/>
            <person name="Huang Y."/>
            <person name="Zhao Q."/>
            <person name="Feng Q."/>
            <person name="Zhang L."/>
            <person name="Zhu J."/>
            <person name="Weng Q."/>
            <person name="Mu J."/>
            <person name="Lu Y."/>
            <person name="Fan D."/>
            <person name="Liu Y."/>
            <person name="Guan J."/>
            <person name="Zhang Y."/>
            <person name="Yu S."/>
            <person name="Liu X."/>
            <person name="Zhang Y."/>
            <person name="Hong G."/>
            <person name="Han B."/>
            <person name="Choisne N."/>
            <person name="Demange N."/>
            <person name="Orjeda G."/>
            <person name="Samain S."/>
            <person name="Cattolico L."/>
            <person name="Pelletier E."/>
            <person name="Couloux A."/>
            <person name="Segurens B."/>
            <person name="Wincker P."/>
            <person name="D'Hont A."/>
            <person name="Scarpelli C."/>
            <person name="Weissenbach J."/>
            <person name="Salanoubat M."/>
            <person name="Quetier F."/>
            <person name="Yu Y."/>
            <person name="Kim H.R."/>
            <person name="Rambo T."/>
            <person name="Currie J."/>
            <person name="Collura K."/>
            <person name="Luo M."/>
            <person name="Yang T."/>
            <person name="Ammiraju J.S.S."/>
            <person name="Engler F."/>
            <person name="Soderlund C."/>
            <person name="Wing R.A."/>
            <person name="Palmer L.E."/>
            <person name="de la Bastide M."/>
            <person name="Spiegel L."/>
            <person name="Nascimento L."/>
            <person name="Zutavern T."/>
            <person name="O'Shaughnessy A."/>
            <person name="Dike S."/>
            <person name="Dedhia N."/>
            <person name="Preston R."/>
            <person name="Balija V."/>
            <person name="McCombie W.R."/>
            <person name="Chow T."/>
            <person name="Chen H."/>
            <person name="Chung M."/>
            <person name="Chen C."/>
            <person name="Shaw J."/>
            <person name="Wu H."/>
            <person name="Hsiao K."/>
            <person name="Chao Y."/>
            <person name="Chu M."/>
            <person name="Cheng C."/>
            <person name="Hour A."/>
            <person name="Lee P."/>
            <person name="Lin S."/>
            <person name="Lin Y."/>
            <person name="Liou J."/>
            <person name="Liu S."/>
            <person name="Hsing Y."/>
            <person name="Raghuvanshi S."/>
            <person name="Mohanty A."/>
            <person name="Bharti A.K."/>
            <person name="Gaur A."/>
            <person name="Gupta V."/>
            <person name="Kumar D."/>
            <person name="Ravi V."/>
            <person name="Vij S."/>
            <person name="Kapur A."/>
            <person name="Khurana P."/>
            <person name="Khurana P."/>
            <person name="Khurana J.P."/>
            <person name="Tyagi A.K."/>
            <person name="Gaikwad K."/>
            <person name="Singh A."/>
            <person name="Dalal V."/>
            <person name="Srivastava S."/>
            <person name="Dixit A."/>
            <person name="Pal A.K."/>
            <person name="Ghazi I.A."/>
            <person name="Yadav M."/>
            <person name="Pandit A."/>
            <person name="Bhargava A."/>
            <person name="Sureshbabu K."/>
            <person name="Batra K."/>
            <person name="Sharma T.R."/>
            <person name="Mohapatra T."/>
            <person name="Singh N.K."/>
            <person name="Messing J."/>
            <person name="Nelson A.B."/>
            <person name="Fuks G."/>
            <person name="Kavchok S."/>
            <person name="Keizer G."/>
            <person name="Linton E."/>
            <person name="Llaca V."/>
            <person name="Song R."/>
            <person name="Tanyolac B."/>
            <person name="Young S."/>
            <person name="Ho-Il K."/>
            <person name="Hahn J.H."/>
            <person name="Sangsakoo G."/>
            <person name="Vanavichit A."/>
            <person name="de Mattos Luiz.A.T."/>
            <person name="Zimmer P.D."/>
            <person name="Malone G."/>
            <person name="Dellagostin O."/>
            <person name="de Oliveira A.C."/>
            <person name="Bevan M."/>
            <person name="Bancroft I."/>
            <person name="Minx P."/>
            <person name="Cordum H."/>
            <person name="Wilson R."/>
            <person name="Cheng Z."/>
            <person name="Jin W."/>
            <person name="Jiang J."/>
            <person name="Leong S.A."/>
            <person name="Iwama H."/>
            <person name="Gojobori T."/>
            <person name="Itoh T."/>
            <person name="Niimura Y."/>
            <person name="Fujii Y."/>
            <person name="Habara T."/>
            <person name="Sakai H."/>
            <person name="Sato Y."/>
            <person name="Wilson G."/>
            <person name="Kumar K."/>
            <person name="McCouch S."/>
            <person name="Juretic N."/>
            <person name="Hoen D."/>
            <person name="Wright S."/>
            <person name="Bruskiewich R."/>
            <person name="Bureau T."/>
            <person name="Miyao A."/>
            <person name="Hirochika H."/>
            <person name="Nishikawa T."/>
            <person name="Kadowaki K."/>
            <person name="Sugiura M."/>
            <person name="Burr B."/>
            <person name="Sasaki T."/>
        </authorList>
    </citation>
    <scope>NUCLEOTIDE SEQUENCE [LARGE SCALE GENOMIC DNA]</scope>
    <source>
        <strain evidence="13">cv. Nipponbare</strain>
    </source>
</reference>
<accession>Q5ZBX7</accession>
<evidence type="ECO:0000259" key="10">
    <source>
        <dbReference type="Pfam" id="PF25019"/>
    </source>
</evidence>
<sequence length="1037" mass="119324">MAELVTSMVIGPLVSMVKEKASSYLRDKYKVMEGMEEQHEILKRKLPAILDVITDAEEQASHREGAKAWLEALKKVAYEANDIFDEFKYEALRREAKKNGHYRELGMNAVKLFPTHNRIVFRYRMGNKLRRIVQFIEVLVAEMNAFGFKYQRQALASKQWRQTDSIIDYSEKDIVERSRAAEKQKIVKALLENDDIMVLPIVGMGGLGKTTFAKLIYNEPKIQENFQLKRWVCVSDEFDLGEIASKITMTTNDKDCDKALQKLKQEVCGKRYLLVLDDVWNRDADKWAKLKTCLVQGGAGSAILTTTRLTEVARTMGSVQAHNLTTLEKSFLREIIERRAFNLQKEKPSELVDMVDKFVDRCVGSPLAARALGSVLSNRTTPEEWSTLLRKSVICDDDSEILPILKLSYEDLPSQMKQCFAFCAVFPKDYEIDVEMLVKLWMANDFIPSKDGVCLEKIGHSIFNELARRSFFQDVEETLMSKYSLEYNLCRFRKMCKIHDLMHDIALHVMREECITVTGTPNSTRLKDSSRHLFLSYDRTNTLLDAFFEKRTPLQTVLLDTIRLDSLPPHLLKYNSLRALYCRCFMGTNLIQPKHLHHLRYLNLTYSQNMVRLPEEISILYNLQTLDLSACWPLRCLPKNMKYMTSLRHLYTHGCEQLECMPPELRKLTALQTLTYFVVGNVSDSSNIGELQKLKLGGELDICNLENSNEEQANGANIEEKVDLTHLSFKWSSDIKKEPDHYENVLGALRPPAKLQLLKVRSYKGAKFPAWMTDNSTLRHLTELHLVDCPLCMEFPEFWQLHALQVLYLIGLDNLQCLCRSLNRWSTMEGDELTFPLLEDIHVKNCPKLTFLPKAPILRILKLEENSPHLSQSVLVSGYMSSLSQIKLSICADEAILLPVNEAEASVTKLKLFGCNMLFTTSQSRTTLGLWQCFRNLEKLELKSCDVLLFWPLREFHSLESLKELIVKSCNNLKSIDIDGCPKLKSVWDEQEDTELGTNTQDPSPSARGFAISRHRSSHWHCLTVLRFSFYQGSWMH</sequence>
<feature type="domain" description="NB-ARC" evidence="7">
    <location>
        <begin position="181"/>
        <end position="341"/>
    </location>
</feature>
<evidence type="ECO:0000256" key="5">
    <source>
        <dbReference type="ARBA" id="ARBA00022821"/>
    </source>
</evidence>
<dbReference type="InterPro" id="IPR058922">
    <property type="entry name" value="WHD_DRP"/>
</dbReference>
<dbReference type="EMBL" id="AP003275">
    <property type="protein sequence ID" value="BAD52978.1"/>
    <property type="molecule type" value="Genomic_DNA"/>
</dbReference>
<dbReference type="FunFam" id="1.10.10.10:FF:000322">
    <property type="entry name" value="Probable disease resistance protein At1g63360"/>
    <property type="match status" value="1"/>
</dbReference>
<dbReference type="Proteomes" id="UP000817658">
    <property type="component" value="Chromosome 1"/>
</dbReference>
<proteinExistence type="inferred from homology"/>
<evidence type="ECO:0000259" key="8">
    <source>
        <dbReference type="Pfam" id="PF18052"/>
    </source>
</evidence>
<dbReference type="EMBL" id="AP003444">
    <property type="protein sequence ID" value="BAD53390.1"/>
    <property type="molecule type" value="Genomic_DNA"/>
</dbReference>
<dbReference type="GO" id="GO:0042742">
    <property type="term" value="P:defense response to bacterium"/>
    <property type="evidence" value="ECO:0007669"/>
    <property type="project" value="UniProtKB-ARBA"/>
</dbReference>
<dbReference type="GO" id="GO:0043531">
    <property type="term" value="F:ADP binding"/>
    <property type="evidence" value="ECO:0007669"/>
    <property type="project" value="InterPro"/>
</dbReference>
<dbReference type="InterPro" id="IPR036388">
    <property type="entry name" value="WH-like_DNA-bd_sf"/>
</dbReference>
<keyword evidence="6" id="KW-0067">ATP-binding</keyword>
<dbReference type="InterPro" id="IPR041118">
    <property type="entry name" value="Rx_N"/>
</dbReference>
<dbReference type="Gene3D" id="3.80.10.10">
    <property type="entry name" value="Ribonuclease Inhibitor"/>
    <property type="match status" value="2"/>
</dbReference>
<keyword evidence="3" id="KW-0677">Repeat</keyword>
<dbReference type="GO" id="GO:0002758">
    <property type="term" value="P:innate immune response-activating signaling pathway"/>
    <property type="evidence" value="ECO:0007669"/>
    <property type="project" value="UniProtKB-ARBA"/>
</dbReference>
<dbReference type="SUPFAM" id="SSF52058">
    <property type="entry name" value="L domain-like"/>
    <property type="match status" value="2"/>
</dbReference>
<dbReference type="GO" id="GO:0009626">
    <property type="term" value="P:plant-type hypersensitive response"/>
    <property type="evidence" value="ECO:0007669"/>
    <property type="project" value="UniProtKB-ARBA"/>
</dbReference>
<dbReference type="PRINTS" id="PR00364">
    <property type="entry name" value="DISEASERSIST"/>
</dbReference>
<evidence type="ECO:0000256" key="2">
    <source>
        <dbReference type="ARBA" id="ARBA00022614"/>
    </source>
</evidence>
<dbReference type="InterPro" id="IPR032675">
    <property type="entry name" value="LRR_dom_sf"/>
</dbReference>
<evidence type="ECO:0000256" key="6">
    <source>
        <dbReference type="ARBA" id="ARBA00022840"/>
    </source>
</evidence>
<keyword evidence="2" id="KW-0433">Leucine-rich repeat</keyword>
<feature type="domain" description="Disease resistance N-terminal" evidence="8">
    <location>
        <begin position="14"/>
        <end position="98"/>
    </location>
</feature>
<dbReference type="InterPro" id="IPR042197">
    <property type="entry name" value="Apaf_helical"/>
</dbReference>
<protein>
    <submittedName>
        <fullName evidence="11">Powdery mildew resistance protein PM3b</fullName>
    </submittedName>
</protein>
<feature type="domain" description="Disease resistance protein winged helix" evidence="9">
    <location>
        <begin position="425"/>
        <end position="506"/>
    </location>
</feature>
<dbReference type="Gene3D" id="1.10.8.430">
    <property type="entry name" value="Helical domain of apoptotic protease-activating factors"/>
    <property type="match status" value="1"/>
</dbReference>
<evidence type="ECO:0000259" key="9">
    <source>
        <dbReference type="Pfam" id="PF23559"/>
    </source>
</evidence>
<gene>
    <name evidence="12" type="ORF">B1164G11.23</name>
    <name evidence="11" type="ORF">P0514H03.43</name>
</gene>
<dbReference type="GO" id="GO:0005524">
    <property type="term" value="F:ATP binding"/>
    <property type="evidence" value="ECO:0007669"/>
    <property type="project" value="UniProtKB-KW"/>
</dbReference>
<evidence type="ECO:0000313" key="11">
    <source>
        <dbReference type="EMBL" id="BAD52978.1"/>
    </source>
</evidence>
<name>Q5ZAJ3_ORYSJ</name>
<evidence type="ECO:0000313" key="13">
    <source>
        <dbReference type="Proteomes" id="UP000000763"/>
    </source>
</evidence>
<evidence type="ECO:0000259" key="7">
    <source>
        <dbReference type="Pfam" id="PF00931"/>
    </source>
</evidence>
<dbReference type="AlphaFoldDB" id="Q5ZAJ3"/>
<keyword evidence="5" id="KW-0611">Plant defense</keyword>
<reference evidence="13" key="3">
    <citation type="journal article" date="2008" name="Nucleic Acids Res.">
        <title>The rice annotation project database (RAP-DB): 2008 update.</title>
        <authorList>
            <consortium name="The rice annotation project (RAP)"/>
        </authorList>
    </citation>
    <scope>GENOME REANNOTATION</scope>
    <source>
        <strain evidence="13">cv. Nipponbare</strain>
    </source>
</reference>
<evidence type="ECO:0000256" key="3">
    <source>
        <dbReference type="ARBA" id="ARBA00022737"/>
    </source>
</evidence>
<reference evidence="11" key="1">
    <citation type="journal article" date="2002" name="Nature">
        <title>The genome sequence and structure of rice chromosome 1.</title>
        <authorList>
            <person name="Sasaki T."/>
            <person name="Matsumoto T."/>
            <person name="Yamamoto K."/>
            <person name="Sakata K."/>
            <person name="Baba T."/>
            <person name="Katayose Y."/>
            <person name="Wu J."/>
            <person name="Niimura Y."/>
            <person name="Cheng Z."/>
            <person name="Nagamura Y."/>
            <person name="Antonio B.A."/>
            <person name="Kanamori H."/>
            <person name="Hosokawa S."/>
            <person name="Masukawa M."/>
            <person name="Arikawa K."/>
            <person name="Chiden Y."/>
            <person name="Hayashi M."/>
            <person name="Okamoto M."/>
            <person name="Ando T."/>
            <person name="Aoki H."/>
            <person name="Arita K."/>
            <person name="Hamada M."/>
            <person name="Harada C."/>
            <person name="Hijishita S."/>
            <person name="Honda M."/>
            <person name="Ichikawa Y."/>
            <person name="Idonuma A."/>
            <person name="Iijima M."/>
            <person name="Ikeda M."/>
            <person name="Ikeno M."/>
            <person name="Itoh S."/>
            <person name="Itoh T."/>
            <person name="Itoh Y."/>
            <person name="Itoh Y."/>
            <person name="Iwabuchi A."/>
            <person name="Kamiya K."/>
            <person name="Karasawa W."/>
            <person name="Katagiri S."/>
            <person name="Kikuta A."/>
            <person name="Kobayashi N."/>
            <person name="Kono I."/>
            <person name="Machita K."/>
            <person name="Maehara T."/>
            <person name="Mizuno H."/>
            <person name="Mizubayashi T."/>
            <person name="Mukai Y."/>
            <person name="Nagasaki H."/>
            <person name="Nakashima M."/>
            <person name="Nakama Y."/>
            <person name="Nakamichi Y."/>
            <person name="Nakamura M."/>
            <person name="Namiki N."/>
            <person name="Negishi M."/>
            <person name="Ohta I."/>
            <person name="Ono N."/>
            <person name="Saji S."/>
            <person name="Sakai K."/>
            <person name="Shibata M."/>
            <person name="Shimokawa T."/>
            <person name="Shomura A."/>
            <person name="Song J."/>
            <person name="Takazaki Y."/>
            <person name="Terasawa K."/>
            <person name="Tsuji K."/>
            <person name="Waki K."/>
            <person name="Yamagata H."/>
            <person name="Yamane H."/>
            <person name="Yoshiki S."/>
            <person name="Yoshihara R."/>
            <person name="Yukawa K."/>
            <person name="Zhong H."/>
            <person name="Iwama H."/>
            <person name="Endo T."/>
            <person name="Ito H."/>
            <person name="Hahn J.H."/>
            <person name="Kim H.I."/>
            <person name="Eun M.Y."/>
            <person name="Yano M."/>
            <person name="Jiang J."/>
            <person name="Gojobori T."/>
        </authorList>
    </citation>
    <scope>NUCLEOTIDE SEQUENCE</scope>
</reference>
<comment type="similarity">
    <text evidence="1">Belongs to the disease resistance NB-LRR family.</text>
</comment>
<dbReference type="InterPro" id="IPR027417">
    <property type="entry name" value="P-loop_NTPase"/>
</dbReference>
<dbReference type="InterPro" id="IPR056789">
    <property type="entry name" value="LRR_R13L1-DRL21"/>
</dbReference>
<evidence type="ECO:0000313" key="12">
    <source>
        <dbReference type="EMBL" id="BAD53390.1"/>
    </source>
</evidence>